<feature type="compositionally biased region" description="Basic and acidic residues" evidence="1">
    <location>
        <begin position="160"/>
        <end position="174"/>
    </location>
</feature>
<feature type="compositionally biased region" description="Low complexity" evidence="1">
    <location>
        <begin position="187"/>
        <end position="203"/>
    </location>
</feature>
<dbReference type="Proteomes" id="UP001530400">
    <property type="component" value="Unassembled WGS sequence"/>
</dbReference>
<keyword evidence="2" id="KW-0472">Membrane</keyword>
<protein>
    <submittedName>
        <fullName evidence="3">Uncharacterized protein</fullName>
    </submittedName>
</protein>
<dbReference type="AlphaFoldDB" id="A0ABD3NRA5"/>
<name>A0ABD3NRA5_9STRA</name>
<keyword evidence="4" id="KW-1185">Reference proteome</keyword>
<evidence type="ECO:0000313" key="3">
    <source>
        <dbReference type="EMBL" id="KAL3777978.1"/>
    </source>
</evidence>
<proteinExistence type="predicted"/>
<reference evidence="3 4" key="1">
    <citation type="submission" date="2024-10" db="EMBL/GenBank/DDBJ databases">
        <title>Updated reference genomes for cyclostephanoid diatoms.</title>
        <authorList>
            <person name="Roberts W.R."/>
            <person name="Alverson A.J."/>
        </authorList>
    </citation>
    <scope>NUCLEOTIDE SEQUENCE [LARGE SCALE GENOMIC DNA]</scope>
    <source>
        <strain evidence="3 4">AJA010-31</strain>
    </source>
</reference>
<accession>A0ABD3NRA5</accession>
<keyword evidence="2" id="KW-1133">Transmembrane helix</keyword>
<organism evidence="3 4">
    <name type="scientific">Cyclotella atomus</name>
    <dbReference type="NCBI Taxonomy" id="382360"/>
    <lineage>
        <taxon>Eukaryota</taxon>
        <taxon>Sar</taxon>
        <taxon>Stramenopiles</taxon>
        <taxon>Ochrophyta</taxon>
        <taxon>Bacillariophyta</taxon>
        <taxon>Coscinodiscophyceae</taxon>
        <taxon>Thalassiosirophycidae</taxon>
        <taxon>Stephanodiscales</taxon>
        <taxon>Stephanodiscaceae</taxon>
        <taxon>Cyclotella</taxon>
    </lineage>
</organism>
<evidence type="ECO:0000313" key="4">
    <source>
        <dbReference type="Proteomes" id="UP001530400"/>
    </source>
</evidence>
<keyword evidence="2" id="KW-0812">Transmembrane</keyword>
<feature type="region of interest" description="Disordered" evidence="1">
    <location>
        <begin position="154"/>
        <end position="229"/>
    </location>
</feature>
<evidence type="ECO:0000256" key="1">
    <source>
        <dbReference type="SAM" id="MobiDB-lite"/>
    </source>
</evidence>
<feature type="compositionally biased region" description="Polar residues" evidence="1">
    <location>
        <begin position="213"/>
        <end position="229"/>
    </location>
</feature>
<sequence length="751" mass="83747">MPRASELEEFGLEVESEHHALMQQTSNSRQPLELASPTKRQVKLLQSTNTKRFRPGMLKWALLVFALAVIVFLNIGQEGKIETELLEGEESAEEQEAKALDEHKGDWAEDKGEYRVFGDEGKKDNLHIEEEAEETILEHHGGIQVPVGNVPPHKGFTNADAEKAKAEAAAKAKAEVASTEEADSSETETSGNSEAAETTSTTEMPITEKPKNTPVSKPLSSGNNNSGGKFTQKRLLATRAAAQDLIKLLEDYYYGSETMSKMLIKSWVGPWDFEANVDEMDEMVQKMVDTMIRALVTEDQTEFIIGTIGSSVAAGHDNCNYDSYENQLQRTLGPVWEAAGMNLVCQNAGEGGGCGDNFANQVFCIKQNVSPKIDIAHYTWSYFEVGDHDGALVSRENLIRWTQMMPKQPPVHVINVEGSVEAAWDEKDLQKHYAKYGYNAFYMRYAYRQGGYDYDTEAKNGIDRFGWGYVGDGYHNTTRYGELEEDEGRRDSLGVLLRNWHPGPLGFQLISDAFSMIYSKAILVALDIIEELIKDGKNPNEIWDASKRKIVSKKSLPDPMHCDPEYCVVDDAPGCLNYELPTYGTRGPRVEDPNDDLNPFKGEVQKWTMWQEPKDFWHLVAKEDVVYFQDREDKEICKHLDNCAGISATSAENGMVVFRLPKMEVGLVAICVFGDVIPLILNNTNIEVGYNGALLDRANWDAFPNGKCARLLKRFPTEGAAAQTPTGHAYLSIKALDGLEAPVRISHVITL</sequence>
<comment type="caution">
    <text evidence="3">The sequence shown here is derived from an EMBL/GenBank/DDBJ whole genome shotgun (WGS) entry which is preliminary data.</text>
</comment>
<dbReference type="EMBL" id="JALLPJ020001014">
    <property type="protein sequence ID" value="KAL3777978.1"/>
    <property type="molecule type" value="Genomic_DNA"/>
</dbReference>
<gene>
    <name evidence="3" type="ORF">ACHAWO_013747</name>
</gene>
<feature type="transmembrane region" description="Helical" evidence="2">
    <location>
        <begin position="57"/>
        <end position="76"/>
    </location>
</feature>
<evidence type="ECO:0000256" key="2">
    <source>
        <dbReference type="SAM" id="Phobius"/>
    </source>
</evidence>